<comment type="caution">
    <text evidence="2">The sequence shown here is derived from an EMBL/GenBank/DDBJ whole genome shotgun (WGS) entry which is preliminary data.</text>
</comment>
<sequence length="256" mass="27843">MLRRLATLATLLAASLIAGCGVTLNGVTVPPDTLQKARSIAVVSVLGDTIRFRKQGLLSSDDVPFEVPEWGLDDRFAALYAEEITRSLGVTARPYHGPLQKDLLNTLYVIKGLNTRASPNWEVGAPALRAIARETNADLLAVVVRDGTMDYLQMSQFILDGLGFTSGRGLCATHAFMMVVLVDATSLEPVAGSTLWVRKDVPRWLFQRAVVPNELCARAPAGTLSPKQMEILHAGMLRAVEPEAIEDTVKRLVKRP</sequence>
<organism evidence="2 3">
    <name type="scientific">Rubrivivax benzoatilyticus</name>
    <dbReference type="NCBI Taxonomy" id="316997"/>
    <lineage>
        <taxon>Bacteria</taxon>
        <taxon>Pseudomonadati</taxon>
        <taxon>Pseudomonadota</taxon>
        <taxon>Betaproteobacteria</taxon>
        <taxon>Burkholderiales</taxon>
        <taxon>Sphaerotilaceae</taxon>
        <taxon>Rubrivivax</taxon>
    </lineage>
</organism>
<evidence type="ECO:0000313" key="3">
    <source>
        <dbReference type="Proteomes" id="UP000802098"/>
    </source>
</evidence>
<dbReference type="PROSITE" id="PS51257">
    <property type="entry name" value="PROKAR_LIPOPROTEIN"/>
    <property type="match status" value="1"/>
</dbReference>
<feature type="chain" id="PRO_5045145799" description="Lipoprotein" evidence="1">
    <location>
        <begin position="21"/>
        <end position="256"/>
    </location>
</feature>
<accession>A0ABX0I118</accession>
<protein>
    <recommendedName>
        <fullName evidence="4">Lipoprotein</fullName>
    </recommendedName>
</protein>
<gene>
    <name evidence="2" type="ORF">G7087_14205</name>
</gene>
<evidence type="ECO:0000313" key="2">
    <source>
        <dbReference type="EMBL" id="NHK99536.1"/>
    </source>
</evidence>
<feature type="signal peptide" evidence="1">
    <location>
        <begin position="1"/>
        <end position="20"/>
    </location>
</feature>
<keyword evidence="3" id="KW-1185">Reference proteome</keyword>
<name>A0ABX0I118_9BURK</name>
<dbReference type="EMBL" id="JAAOCD010000007">
    <property type="protein sequence ID" value="NHK99536.1"/>
    <property type="molecule type" value="Genomic_DNA"/>
</dbReference>
<evidence type="ECO:0000256" key="1">
    <source>
        <dbReference type="SAM" id="SignalP"/>
    </source>
</evidence>
<dbReference type="RefSeq" id="WP_009856450.1">
    <property type="nucleotide sequence ID" value="NZ_JAAOCD010000007.1"/>
</dbReference>
<proteinExistence type="predicted"/>
<reference evidence="2 3" key="1">
    <citation type="submission" date="2020-03" db="EMBL/GenBank/DDBJ databases">
        <title>Rubrivivax benzoatilyticus JA2 (sequenced after 10 years sub-culturing).</title>
        <authorList>
            <person name="Gupta D."/>
            <person name="Chintalapati S."/>
            <person name="Chintalapati V.R."/>
        </authorList>
    </citation>
    <scope>NUCLEOTIDE SEQUENCE [LARGE SCALE GENOMIC DNA]</scope>
    <source>
        <strain evidence="2 3">JA2-Mal</strain>
    </source>
</reference>
<dbReference type="Proteomes" id="UP000802098">
    <property type="component" value="Unassembled WGS sequence"/>
</dbReference>
<evidence type="ECO:0008006" key="4">
    <source>
        <dbReference type="Google" id="ProtNLM"/>
    </source>
</evidence>
<keyword evidence="1" id="KW-0732">Signal</keyword>